<dbReference type="SUPFAM" id="SSF55729">
    <property type="entry name" value="Acyl-CoA N-acyltransferases (Nat)"/>
    <property type="match status" value="1"/>
</dbReference>
<dbReference type="InterPro" id="IPR016181">
    <property type="entry name" value="Acyl_CoA_acyltransferase"/>
</dbReference>
<dbReference type="Pfam" id="PF00583">
    <property type="entry name" value="Acetyltransf_1"/>
    <property type="match status" value="1"/>
</dbReference>
<dbReference type="Gene3D" id="3.40.630.30">
    <property type="match status" value="1"/>
</dbReference>
<dbReference type="CDD" id="cd04301">
    <property type="entry name" value="NAT_SF"/>
    <property type="match status" value="1"/>
</dbReference>
<sequence length="269" mass="28881">MDMVARAEAVEANLMLAVPQAGQRVLERMGLAVRRIGGGIALSASKDPSGFWSKAQGFGFSEPLTGDVLAEVIDFYRSEGTPSANFHLLDRVLPADWPELAAKYELTPGSTLVKLQRDDRPVAPAPTTLRVGPISADDWTAWAAVQIEAFEFADGDGRMAEMLASIGRIKNVTAYGAWDGDLLVATGALYVDGDAAELVSGATRPEYRGRGAQSALVARRTQDALAAGCRWVFSETGKPGPGERNPSLDNLQRAGFAVIYDRPIWSWKA</sequence>
<dbReference type="Proteomes" id="UP001500363">
    <property type="component" value="Unassembled WGS sequence"/>
</dbReference>
<comment type="caution">
    <text evidence="2">The sequence shown here is derived from an EMBL/GenBank/DDBJ whole genome shotgun (WGS) entry which is preliminary data.</text>
</comment>
<evidence type="ECO:0000313" key="3">
    <source>
        <dbReference type="Proteomes" id="UP001500363"/>
    </source>
</evidence>
<proteinExistence type="predicted"/>
<feature type="domain" description="N-acetyltransferase" evidence="1">
    <location>
        <begin position="129"/>
        <end position="269"/>
    </location>
</feature>
<evidence type="ECO:0000313" key="2">
    <source>
        <dbReference type="EMBL" id="GAA1516828.1"/>
    </source>
</evidence>
<keyword evidence="3" id="KW-1185">Reference proteome</keyword>
<dbReference type="PROSITE" id="PS51186">
    <property type="entry name" value="GNAT"/>
    <property type="match status" value="1"/>
</dbReference>
<evidence type="ECO:0000259" key="1">
    <source>
        <dbReference type="PROSITE" id="PS51186"/>
    </source>
</evidence>
<protein>
    <recommendedName>
        <fullName evidence="1">N-acetyltransferase domain-containing protein</fullName>
    </recommendedName>
</protein>
<gene>
    <name evidence="2" type="ORF">GCM10009741_14760</name>
</gene>
<dbReference type="InterPro" id="IPR000182">
    <property type="entry name" value="GNAT_dom"/>
</dbReference>
<dbReference type="EMBL" id="BAAANC010000001">
    <property type="protein sequence ID" value="GAA1516828.1"/>
    <property type="molecule type" value="Genomic_DNA"/>
</dbReference>
<name>A0ABN2AD62_9ACTN</name>
<reference evidence="2 3" key="1">
    <citation type="journal article" date="2019" name="Int. J. Syst. Evol. Microbiol.">
        <title>The Global Catalogue of Microorganisms (GCM) 10K type strain sequencing project: providing services to taxonomists for standard genome sequencing and annotation.</title>
        <authorList>
            <consortium name="The Broad Institute Genomics Platform"/>
            <consortium name="The Broad Institute Genome Sequencing Center for Infectious Disease"/>
            <person name="Wu L."/>
            <person name="Ma J."/>
        </authorList>
    </citation>
    <scope>NUCLEOTIDE SEQUENCE [LARGE SCALE GENOMIC DNA]</scope>
    <source>
        <strain evidence="2 3">JCM 14303</strain>
    </source>
</reference>
<accession>A0ABN2AD62</accession>
<dbReference type="RefSeq" id="WP_344171269.1">
    <property type="nucleotide sequence ID" value="NZ_BAAANC010000001.1"/>
</dbReference>
<organism evidence="2 3">
    <name type="scientific">Kribbella lupini</name>
    <dbReference type="NCBI Taxonomy" id="291602"/>
    <lineage>
        <taxon>Bacteria</taxon>
        <taxon>Bacillati</taxon>
        <taxon>Actinomycetota</taxon>
        <taxon>Actinomycetes</taxon>
        <taxon>Propionibacteriales</taxon>
        <taxon>Kribbellaceae</taxon>
        <taxon>Kribbella</taxon>
    </lineage>
</organism>